<dbReference type="PROSITE" id="PS51257">
    <property type="entry name" value="PROKAR_LIPOPROTEIN"/>
    <property type="match status" value="1"/>
</dbReference>
<keyword evidence="2" id="KW-0732">Signal</keyword>
<reference evidence="4" key="1">
    <citation type="journal article" date="2019" name="Int. J. Syst. Evol. Microbiol.">
        <title>The Global Catalogue of Microorganisms (GCM) 10K type strain sequencing project: providing services to taxonomists for standard genome sequencing and annotation.</title>
        <authorList>
            <consortium name="The Broad Institute Genomics Platform"/>
            <consortium name="The Broad Institute Genome Sequencing Center for Infectious Disease"/>
            <person name="Wu L."/>
            <person name="Ma J."/>
        </authorList>
    </citation>
    <scope>NUCLEOTIDE SEQUENCE [LARGE SCALE GENOMIC DNA]</scope>
    <source>
        <strain evidence="4">JCM 12125</strain>
    </source>
</reference>
<evidence type="ECO:0000313" key="3">
    <source>
        <dbReference type="EMBL" id="MFC5346081.1"/>
    </source>
</evidence>
<name>A0ABW0FY37_9CAUL</name>
<feature type="chain" id="PRO_5045535255" description="Lipoprotein" evidence="2">
    <location>
        <begin position="21"/>
        <end position="213"/>
    </location>
</feature>
<organism evidence="3 4">
    <name type="scientific">Brevundimonas staleyi</name>
    <dbReference type="NCBI Taxonomy" id="74326"/>
    <lineage>
        <taxon>Bacteria</taxon>
        <taxon>Pseudomonadati</taxon>
        <taxon>Pseudomonadota</taxon>
        <taxon>Alphaproteobacteria</taxon>
        <taxon>Caulobacterales</taxon>
        <taxon>Caulobacteraceae</taxon>
        <taxon>Brevundimonas</taxon>
    </lineage>
</organism>
<feature type="compositionally biased region" description="Low complexity" evidence="1">
    <location>
        <begin position="185"/>
        <end position="213"/>
    </location>
</feature>
<feature type="signal peptide" evidence="2">
    <location>
        <begin position="1"/>
        <end position="20"/>
    </location>
</feature>
<dbReference type="RefSeq" id="WP_374038349.1">
    <property type="nucleotide sequence ID" value="NZ_CP169082.1"/>
</dbReference>
<dbReference type="Proteomes" id="UP001596152">
    <property type="component" value="Unassembled WGS sequence"/>
</dbReference>
<feature type="region of interest" description="Disordered" evidence="1">
    <location>
        <begin position="177"/>
        <end position="213"/>
    </location>
</feature>
<comment type="caution">
    <text evidence="3">The sequence shown here is derived from an EMBL/GenBank/DDBJ whole genome shotgun (WGS) entry which is preliminary data.</text>
</comment>
<evidence type="ECO:0000256" key="2">
    <source>
        <dbReference type="SAM" id="SignalP"/>
    </source>
</evidence>
<protein>
    <recommendedName>
        <fullName evidence="5">Lipoprotein</fullName>
    </recommendedName>
</protein>
<sequence>MIRSLAVSAAVMSMAAVSLVACQPTGSETDENATGPVVRGDAMPPTYDWHFLAHGGTGELDFGDGDWAEGVSVFTLTCLPGSKSVEMSWGYEEEAVLTSGTATGTFRPDSSATTDHPVISALKASGTISVGLSQADMRLVGKDLGEAELAAFFDYCDNGRQPAPPVEAAVRMEANAAEIAAQSGEPAPAADTPAEAPADETAPAAETTSAPTN</sequence>
<gene>
    <name evidence="3" type="ORF">ACFPIE_19360</name>
</gene>
<keyword evidence="4" id="KW-1185">Reference proteome</keyword>
<accession>A0ABW0FY37</accession>
<evidence type="ECO:0000313" key="4">
    <source>
        <dbReference type="Proteomes" id="UP001596152"/>
    </source>
</evidence>
<proteinExistence type="predicted"/>
<evidence type="ECO:0008006" key="5">
    <source>
        <dbReference type="Google" id="ProtNLM"/>
    </source>
</evidence>
<dbReference type="EMBL" id="JBHSLF010000055">
    <property type="protein sequence ID" value="MFC5346081.1"/>
    <property type="molecule type" value="Genomic_DNA"/>
</dbReference>
<evidence type="ECO:0000256" key="1">
    <source>
        <dbReference type="SAM" id="MobiDB-lite"/>
    </source>
</evidence>